<reference evidence="2 3" key="1">
    <citation type="submission" date="2016-06" db="EMBL/GenBank/DDBJ databases">
        <authorList>
            <person name="Olsen C.W."/>
            <person name="Carey S."/>
            <person name="Hinshaw L."/>
            <person name="Karasin A.I."/>
        </authorList>
    </citation>
    <scope>NUCLEOTIDE SEQUENCE [LARGE SCALE GENOMIC DNA]</scope>
    <source>
        <strain evidence="2 3">LZ-22</strain>
    </source>
</reference>
<accession>A0A1G6GRM0</accession>
<organism evidence="2 3">
    <name type="scientific">Raineyella antarctica</name>
    <dbReference type="NCBI Taxonomy" id="1577474"/>
    <lineage>
        <taxon>Bacteria</taxon>
        <taxon>Bacillati</taxon>
        <taxon>Actinomycetota</taxon>
        <taxon>Actinomycetes</taxon>
        <taxon>Propionibacteriales</taxon>
        <taxon>Propionibacteriaceae</taxon>
        <taxon>Raineyella</taxon>
    </lineage>
</organism>
<sequence>MAGSAEEPDTTTIQVTKKQARDEKSAVEMARTVYLAMNRRPAPSAVTVEARKDSWDITFTEA</sequence>
<gene>
    <name evidence="2" type="ORF">GA0111570_104310</name>
</gene>
<protein>
    <submittedName>
        <fullName evidence="2">Uncharacterized protein</fullName>
    </submittedName>
</protein>
<dbReference type="Proteomes" id="UP000199086">
    <property type="component" value="Unassembled WGS sequence"/>
</dbReference>
<dbReference type="RefSeq" id="WP_092609087.1">
    <property type="nucleotide sequence ID" value="NZ_FMYF01000004.1"/>
</dbReference>
<keyword evidence="3" id="KW-1185">Reference proteome</keyword>
<proteinExistence type="predicted"/>
<dbReference type="EMBL" id="FMYF01000004">
    <property type="protein sequence ID" value="SDB84493.1"/>
    <property type="molecule type" value="Genomic_DNA"/>
</dbReference>
<name>A0A1G6GRM0_9ACTN</name>
<feature type="region of interest" description="Disordered" evidence="1">
    <location>
        <begin position="1"/>
        <end position="24"/>
    </location>
</feature>
<evidence type="ECO:0000313" key="3">
    <source>
        <dbReference type="Proteomes" id="UP000199086"/>
    </source>
</evidence>
<evidence type="ECO:0000256" key="1">
    <source>
        <dbReference type="SAM" id="MobiDB-lite"/>
    </source>
</evidence>
<evidence type="ECO:0000313" key="2">
    <source>
        <dbReference type="EMBL" id="SDB84493.1"/>
    </source>
</evidence>
<dbReference type="AlphaFoldDB" id="A0A1G6GRM0"/>